<dbReference type="InterPro" id="IPR000131">
    <property type="entry name" value="ATP_synth_F1_gsu"/>
</dbReference>
<feature type="coiled-coil region" evidence="10">
    <location>
        <begin position="15"/>
        <end position="46"/>
    </location>
</feature>
<dbReference type="InterPro" id="IPR035968">
    <property type="entry name" value="ATP_synth_F1_ATPase_gsu"/>
</dbReference>
<evidence type="ECO:0000313" key="12">
    <source>
        <dbReference type="Proteomes" id="UP001139646"/>
    </source>
</evidence>
<evidence type="ECO:0000256" key="9">
    <source>
        <dbReference type="ARBA" id="ARBA00023310"/>
    </source>
</evidence>
<dbReference type="EMBL" id="JAKKSL010000002">
    <property type="protein sequence ID" value="MCI2284234.1"/>
    <property type="molecule type" value="Genomic_DNA"/>
</dbReference>
<keyword evidence="4" id="KW-0813">Transport</keyword>
<evidence type="ECO:0000256" key="8">
    <source>
        <dbReference type="ARBA" id="ARBA00023196"/>
    </source>
</evidence>
<evidence type="ECO:0000256" key="3">
    <source>
        <dbReference type="ARBA" id="ARBA00007681"/>
    </source>
</evidence>
<keyword evidence="10" id="KW-0175">Coiled coil</keyword>
<gene>
    <name evidence="11" type="ORF">L3081_13635</name>
</gene>
<comment type="similarity">
    <text evidence="3">Belongs to the ATPase gamma chain family.</text>
</comment>
<dbReference type="Proteomes" id="UP001139646">
    <property type="component" value="Unassembled WGS sequence"/>
</dbReference>
<comment type="function">
    <text evidence="1">Produces ATP from ADP in the presence of a proton gradient across the membrane. The gamma chain is believed to be important in regulating ATPase activity and the flow of protons through the CF(0) complex.</text>
</comment>
<sequence>MSFYRACAESLASENASRLAAMQRAEKNIEELLEKLGREFNVLRQNSIDVELSDVIAGYDLLKTQL</sequence>
<comment type="subcellular location">
    <subcellularLocation>
        <location evidence="2">Membrane</location>
        <topology evidence="2">Peripheral membrane protein</topology>
    </subcellularLocation>
</comment>
<keyword evidence="12" id="KW-1185">Reference proteome</keyword>
<evidence type="ECO:0000256" key="6">
    <source>
        <dbReference type="ARBA" id="ARBA00023065"/>
    </source>
</evidence>
<comment type="caution">
    <text evidence="11">The sequence shown here is derived from an EMBL/GenBank/DDBJ whole genome shotgun (WGS) entry which is preliminary data.</text>
</comment>
<accession>A0ABS9X1V8</accession>
<keyword evidence="6" id="KW-0406">Ion transport</keyword>
<evidence type="ECO:0000313" key="11">
    <source>
        <dbReference type="EMBL" id="MCI2284234.1"/>
    </source>
</evidence>
<proteinExistence type="inferred from homology"/>
<reference evidence="11" key="1">
    <citation type="submission" date="2022-01" db="EMBL/GenBank/DDBJ databases">
        <title>Colwellia maritima, isolated from seawater.</title>
        <authorList>
            <person name="Kristyanto S."/>
            <person name="Jung J."/>
            <person name="Jeon C.O."/>
        </authorList>
    </citation>
    <scope>NUCLEOTIDE SEQUENCE</scope>
    <source>
        <strain evidence="11">MSW7</strain>
    </source>
</reference>
<dbReference type="SUPFAM" id="SSF52943">
    <property type="entry name" value="ATP synthase (F1-ATPase), gamma subunit"/>
    <property type="match status" value="1"/>
</dbReference>
<evidence type="ECO:0000256" key="1">
    <source>
        <dbReference type="ARBA" id="ARBA00003456"/>
    </source>
</evidence>
<name>A0ABS9X1V8_9GAMM</name>
<evidence type="ECO:0000256" key="4">
    <source>
        <dbReference type="ARBA" id="ARBA00022448"/>
    </source>
</evidence>
<evidence type="ECO:0000256" key="2">
    <source>
        <dbReference type="ARBA" id="ARBA00004170"/>
    </source>
</evidence>
<dbReference type="Gene3D" id="1.10.287.80">
    <property type="entry name" value="ATP synthase, gamma subunit, helix hairpin domain"/>
    <property type="match status" value="1"/>
</dbReference>
<dbReference type="Pfam" id="PF00231">
    <property type="entry name" value="ATP-synt"/>
    <property type="match status" value="1"/>
</dbReference>
<keyword evidence="9" id="KW-0066">ATP synthesis</keyword>
<dbReference type="PRINTS" id="PR00126">
    <property type="entry name" value="ATPASEGAMMA"/>
</dbReference>
<evidence type="ECO:0000256" key="5">
    <source>
        <dbReference type="ARBA" id="ARBA00022781"/>
    </source>
</evidence>
<protein>
    <submittedName>
        <fullName evidence="11">F0F1 ATP synthase subunit gamma</fullName>
    </submittedName>
</protein>
<evidence type="ECO:0000256" key="10">
    <source>
        <dbReference type="SAM" id="Coils"/>
    </source>
</evidence>
<evidence type="ECO:0000256" key="7">
    <source>
        <dbReference type="ARBA" id="ARBA00023136"/>
    </source>
</evidence>
<keyword evidence="7" id="KW-0472">Membrane</keyword>
<organism evidence="11 12">
    <name type="scientific">Colwellia maritima</name>
    <dbReference type="NCBI Taxonomy" id="2912588"/>
    <lineage>
        <taxon>Bacteria</taxon>
        <taxon>Pseudomonadati</taxon>
        <taxon>Pseudomonadota</taxon>
        <taxon>Gammaproteobacteria</taxon>
        <taxon>Alteromonadales</taxon>
        <taxon>Colwelliaceae</taxon>
        <taxon>Colwellia</taxon>
    </lineage>
</organism>
<keyword evidence="5" id="KW-0375">Hydrogen ion transport</keyword>
<keyword evidence="8" id="KW-0139">CF(1)</keyword>